<dbReference type="AlphaFoldDB" id="A0A1D9P8B4"/>
<proteinExistence type="predicted"/>
<evidence type="ECO:0000313" key="4">
    <source>
        <dbReference type="Proteomes" id="UP000178198"/>
    </source>
</evidence>
<feature type="transmembrane region" description="Helical" evidence="1">
    <location>
        <begin position="217"/>
        <end position="235"/>
    </location>
</feature>
<dbReference type="STRING" id="1306519.BIW12_04830"/>
<name>A0A1D9P8B4_9FLAO</name>
<organism evidence="3 4">
    <name type="scientific">Flavobacterium commune</name>
    <dbReference type="NCBI Taxonomy" id="1306519"/>
    <lineage>
        <taxon>Bacteria</taxon>
        <taxon>Pseudomonadati</taxon>
        <taxon>Bacteroidota</taxon>
        <taxon>Flavobacteriia</taxon>
        <taxon>Flavobacteriales</taxon>
        <taxon>Flavobacteriaceae</taxon>
        <taxon>Flavobacterium</taxon>
    </lineage>
</organism>
<accession>A0A1D9P8B4</accession>
<keyword evidence="1" id="KW-1133">Transmembrane helix</keyword>
<dbReference type="KEGG" id="fcm:BIW12_04830"/>
<dbReference type="InterPro" id="IPR025235">
    <property type="entry name" value="DUF4178"/>
</dbReference>
<feature type="domain" description="DUF4178" evidence="2">
    <location>
        <begin position="57"/>
        <end position="185"/>
    </location>
</feature>
<sequence length="407" mass="46729">MFMEVSCINCKHTTQIDLNFEVNIYACTNCVFVYKNQDGFKVKDQFRPYSFDEKLEVGQEGVFNDKNYIITGILVKDNQGFEWTEYILQSKEDYLYLSEADGHWIVLEEITLDENVGNHPATVEYNDITFDCYDYCYPKLLAARGFFDFDIFEKSELIEYINPPLLLSFEKLGKQQTVFLGKHISKRAIKKAFQTSILPTKRGVGLVQPFLFNLRDLAIILCTVALLILISNWYLNKDRIKTDVLDTQIPFDHYGVKDFVSPSFVLKGSAAPLSISLYSPVDNSWANVQVALVNENNGEEIYASKDIEYYHGYTDGENWAEGSNSENFNLCGVPAGKYHLTITPSKAVEDRSSSFVQVKATWSAPSSRNVWLISIIMIGFLIVVYYFEKNFEIKRWSDSSYSPYNNE</sequence>
<evidence type="ECO:0000259" key="2">
    <source>
        <dbReference type="Pfam" id="PF13785"/>
    </source>
</evidence>
<gene>
    <name evidence="3" type="ORF">BIW12_04830</name>
</gene>
<dbReference type="OrthoDB" id="713199at2"/>
<feature type="transmembrane region" description="Helical" evidence="1">
    <location>
        <begin position="369"/>
        <end position="387"/>
    </location>
</feature>
<reference evidence="3 4" key="1">
    <citation type="submission" date="2016-10" db="EMBL/GenBank/DDBJ databases">
        <title>Complete Genome Sequence of Flavobacterium sp. PK15.</title>
        <authorList>
            <person name="Ekwe A."/>
            <person name="Kim S.B."/>
        </authorList>
    </citation>
    <scope>NUCLEOTIDE SEQUENCE [LARGE SCALE GENOMIC DNA]</scope>
    <source>
        <strain evidence="3 4">PK15</strain>
    </source>
</reference>
<dbReference type="Proteomes" id="UP000178198">
    <property type="component" value="Chromosome"/>
</dbReference>
<evidence type="ECO:0000313" key="3">
    <source>
        <dbReference type="EMBL" id="AOZ98810.1"/>
    </source>
</evidence>
<evidence type="ECO:0000256" key="1">
    <source>
        <dbReference type="SAM" id="Phobius"/>
    </source>
</evidence>
<keyword evidence="1" id="KW-0812">Transmembrane</keyword>
<protein>
    <recommendedName>
        <fullName evidence="2">DUF4178 domain-containing protein</fullName>
    </recommendedName>
</protein>
<keyword evidence="1" id="KW-0472">Membrane</keyword>
<dbReference type="Pfam" id="PF13785">
    <property type="entry name" value="DUF4178"/>
    <property type="match status" value="1"/>
</dbReference>
<dbReference type="EMBL" id="CP017774">
    <property type="protein sequence ID" value="AOZ98810.1"/>
    <property type="molecule type" value="Genomic_DNA"/>
</dbReference>
<keyword evidence="4" id="KW-1185">Reference proteome</keyword>